<keyword evidence="1" id="KW-0812">Transmembrane</keyword>
<organism evidence="2">
    <name type="scientific">Niviventer confucianus morbillivirus</name>
    <dbReference type="NCBI Taxonomy" id="3049976"/>
    <lineage>
        <taxon>Viruses</taxon>
        <taxon>Riboviria</taxon>
        <taxon>Orthornavirae</taxon>
        <taxon>Negarnaviricota</taxon>
        <taxon>Haploviricotina</taxon>
        <taxon>Monjiviricetes</taxon>
        <taxon>Mononegavirales</taxon>
        <taxon>Paramyxoviridae</taxon>
        <taxon>Orthoparamyxovirinae</taxon>
        <taxon>Morbillivirus</taxon>
    </lineage>
</organism>
<dbReference type="EMBL" id="OQ970174">
    <property type="protein sequence ID" value="WIU81476.1"/>
    <property type="molecule type" value="Viral_cRNA"/>
</dbReference>
<evidence type="ECO:0000313" key="2">
    <source>
        <dbReference type="EMBL" id="WIU81476.1"/>
    </source>
</evidence>
<name>A0A9Y1Z4V9_9MONO</name>
<protein>
    <submittedName>
        <fullName evidence="2">Uncharacterized protein</fullName>
    </submittedName>
</protein>
<evidence type="ECO:0000256" key="1">
    <source>
        <dbReference type="SAM" id="Phobius"/>
    </source>
</evidence>
<keyword evidence="1" id="KW-1133">Transmembrane helix</keyword>
<proteinExistence type="predicted"/>
<sequence length="74" mass="7888">MPATSSRAEQQFRRLIPLAIGVLGLAVITFIITLSIAIWAMCTPMYPASHSPESGQTATESPIAADIMLNNVMA</sequence>
<reference evidence="2" key="1">
    <citation type="submission" date="2023-05" db="EMBL/GenBank/DDBJ databases">
        <authorList>
            <person name="Xu J."/>
            <person name="Chen J."/>
            <person name="Ren Y."/>
            <person name="Chen L."/>
            <person name="How W."/>
        </authorList>
    </citation>
    <scope>NUCLEOTIDE SEQUENCE</scope>
    <source>
        <strain evidence="2">Huangshi10</strain>
    </source>
</reference>
<accession>A0A9Y1Z4V9</accession>
<keyword evidence="1" id="KW-0472">Membrane</keyword>
<feature type="transmembrane region" description="Helical" evidence="1">
    <location>
        <begin position="15"/>
        <end position="41"/>
    </location>
</feature>